<comment type="caution">
    <text evidence="1">The sequence shown here is derived from an EMBL/GenBank/DDBJ whole genome shotgun (WGS) entry which is preliminary data.</text>
</comment>
<proteinExistence type="predicted"/>
<evidence type="ECO:0000313" key="2">
    <source>
        <dbReference type="Proteomes" id="UP000823775"/>
    </source>
</evidence>
<organism evidence="1 2">
    <name type="scientific">Datura stramonium</name>
    <name type="common">Jimsonweed</name>
    <name type="synonym">Common thornapple</name>
    <dbReference type="NCBI Taxonomy" id="4076"/>
    <lineage>
        <taxon>Eukaryota</taxon>
        <taxon>Viridiplantae</taxon>
        <taxon>Streptophyta</taxon>
        <taxon>Embryophyta</taxon>
        <taxon>Tracheophyta</taxon>
        <taxon>Spermatophyta</taxon>
        <taxon>Magnoliopsida</taxon>
        <taxon>eudicotyledons</taxon>
        <taxon>Gunneridae</taxon>
        <taxon>Pentapetalae</taxon>
        <taxon>asterids</taxon>
        <taxon>lamiids</taxon>
        <taxon>Solanales</taxon>
        <taxon>Solanaceae</taxon>
        <taxon>Solanoideae</taxon>
        <taxon>Datureae</taxon>
        <taxon>Datura</taxon>
    </lineage>
</organism>
<name>A0ABS8WIJ6_DATST</name>
<reference evidence="1 2" key="1">
    <citation type="journal article" date="2021" name="BMC Genomics">
        <title>Datura genome reveals duplications of psychoactive alkaloid biosynthetic genes and high mutation rate following tissue culture.</title>
        <authorList>
            <person name="Rajewski A."/>
            <person name="Carter-House D."/>
            <person name="Stajich J."/>
            <person name="Litt A."/>
        </authorList>
    </citation>
    <scope>NUCLEOTIDE SEQUENCE [LARGE SCALE GENOMIC DNA]</scope>
    <source>
        <strain evidence="1">AR-01</strain>
    </source>
</reference>
<sequence>FSVCSTGRTQVKTREAPISRRSFTVDWGHSGHLAPHQHFTSLDPWSTGEMR</sequence>
<feature type="non-terminal residue" evidence="1">
    <location>
        <position position="51"/>
    </location>
</feature>
<evidence type="ECO:0000313" key="1">
    <source>
        <dbReference type="EMBL" id="MCE3049240.1"/>
    </source>
</evidence>
<accession>A0ABS8WIJ6</accession>
<gene>
    <name evidence="1" type="ORF">HAX54_044450</name>
</gene>
<keyword evidence="2" id="KW-1185">Reference proteome</keyword>
<protein>
    <submittedName>
        <fullName evidence="1">Uncharacterized protein</fullName>
    </submittedName>
</protein>
<dbReference type="Proteomes" id="UP000823775">
    <property type="component" value="Unassembled WGS sequence"/>
</dbReference>
<feature type="non-terminal residue" evidence="1">
    <location>
        <position position="1"/>
    </location>
</feature>
<dbReference type="EMBL" id="JACEIK010006774">
    <property type="protein sequence ID" value="MCE3049240.1"/>
    <property type="molecule type" value="Genomic_DNA"/>
</dbReference>